<geneLocation type="plasmid" evidence="1">
    <name>pCfr-OXA-198</name>
</geneLocation>
<keyword evidence="1" id="KW-0614">Plasmid</keyword>
<proteinExistence type="predicted"/>
<sequence length="41" mass="4332">MLSSNSIIMRMADSGYTTVREGLLKGGGFVVATFSLPTLLP</sequence>
<name>A0A6C0NDY0_9ENTR</name>
<protein>
    <submittedName>
        <fullName evidence="1">Uncharacterized protein</fullName>
    </submittedName>
</protein>
<evidence type="ECO:0000313" key="1">
    <source>
        <dbReference type="EMBL" id="QHW10769.1"/>
    </source>
</evidence>
<dbReference type="EMBL" id="MN699848">
    <property type="protein sequence ID" value="QHW10769.1"/>
    <property type="molecule type" value="Genomic_DNA"/>
</dbReference>
<reference evidence="1" key="1">
    <citation type="journal article" date="2020" name="Antimicrob. Agents Chemother.">
        <title>First occurrence of the OXA-198 carbapenemase in Enterobacterales.</title>
        <authorList>
            <person name="Bonnin R.A."/>
            <person name="Jousset A.B."/>
            <person name="Gauthier L."/>
            <person name="Emeraud C."/>
            <person name="Girlich D."/>
            <person name="Sauvadet A."/>
            <person name="Cotellon G."/>
            <person name="Jove T."/>
            <person name="Dortet L."/>
            <person name="Naas T."/>
        </authorList>
    </citation>
    <scope>NUCLEOTIDE SEQUENCE</scope>
    <source>
        <strain evidence="1">175G8</strain>
        <plasmid evidence="1">pCfr-OXA-198</plasmid>
    </source>
</reference>
<dbReference type="AlphaFoldDB" id="A0A6C0NDY0"/>
<organism evidence="1">
    <name type="scientific">Citrobacter pasteurii</name>
    <dbReference type="NCBI Taxonomy" id="1563222"/>
    <lineage>
        <taxon>Bacteria</taxon>
        <taxon>Pseudomonadati</taxon>
        <taxon>Pseudomonadota</taxon>
        <taxon>Gammaproteobacteria</taxon>
        <taxon>Enterobacterales</taxon>
        <taxon>Enterobacteriaceae</taxon>
        <taxon>Citrobacter</taxon>
    </lineage>
</organism>
<accession>A0A6C0NDY0</accession>